<dbReference type="SUPFAM" id="SSF54211">
    <property type="entry name" value="Ribosomal protein S5 domain 2-like"/>
    <property type="match status" value="1"/>
</dbReference>
<feature type="binding site" evidence="11">
    <location>
        <position position="102"/>
    </location>
    <ligand>
        <name>ATP</name>
        <dbReference type="ChEBI" id="CHEBI:30616"/>
    </ligand>
</feature>
<evidence type="ECO:0000256" key="8">
    <source>
        <dbReference type="ARBA" id="ARBA00023180"/>
    </source>
</evidence>
<dbReference type="InterPro" id="IPR036890">
    <property type="entry name" value="HATPase_C_sf"/>
</dbReference>
<dbReference type="FunFam" id="1.20.120.790:FF:000003">
    <property type="entry name" value="Heat shock protein 90"/>
    <property type="match status" value="1"/>
</dbReference>
<dbReference type="Gene3D" id="3.30.565.10">
    <property type="entry name" value="Histidine kinase-like ATPase, C-terminal domain"/>
    <property type="match status" value="1"/>
</dbReference>
<feature type="compositionally biased region" description="Acidic residues" evidence="12">
    <location>
        <begin position="302"/>
        <end position="318"/>
    </location>
</feature>
<evidence type="ECO:0000256" key="7">
    <source>
        <dbReference type="ARBA" id="ARBA00022840"/>
    </source>
</evidence>
<evidence type="ECO:0000256" key="5">
    <source>
        <dbReference type="ARBA" id="ARBA00022741"/>
    </source>
</evidence>
<evidence type="ECO:0000313" key="15">
    <source>
        <dbReference type="EnsemblMetazoa" id="XP_016983099.1"/>
    </source>
</evidence>
<feature type="chain" id="PRO_5027952032" description="Heat shock protein 83" evidence="13">
    <location>
        <begin position="21"/>
        <end position="787"/>
    </location>
</feature>
<evidence type="ECO:0000256" key="11">
    <source>
        <dbReference type="PIRSR" id="PIRSR002583-1"/>
    </source>
</evidence>
<evidence type="ECO:0000256" key="1">
    <source>
        <dbReference type="ARBA" id="ARBA00004319"/>
    </source>
</evidence>
<dbReference type="GO" id="GO:0005524">
    <property type="term" value="F:ATP binding"/>
    <property type="evidence" value="ECO:0007669"/>
    <property type="project" value="UniProtKB-KW"/>
</dbReference>
<dbReference type="FunFam" id="3.40.50.11260:FF:000003">
    <property type="entry name" value="Heat shock protein 90"/>
    <property type="match status" value="1"/>
</dbReference>
<dbReference type="InterPro" id="IPR001404">
    <property type="entry name" value="Hsp90_fam"/>
</dbReference>
<feature type="binding site" evidence="11">
    <location>
        <position position="106"/>
    </location>
    <ligand>
        <name>ATP</name>
        <dbReference type="ChEBI" id="CHEBI:30616"/>
    </ligand>
</feature>
<evidence type="ECO:0000256" key="10">
    <source>
        <dbReference type="ARBA" id="ARBA00029975"/>
    </source>
</evidence>
<keyword evidence="16" id="KW-1185">Reference proteome</keyword>
<evidence type="ECO:0000256" key="3">
    <source>
        <dbReference type="ARBA" id="ARBA00021845"/>
    </source>
</evidence>
<sequence length="787" mass="90336">MKYFLLFGLLLLAGVNQIAASEDESATETIDLDLGSFKEGSRTDAETLKREEEAIQLDGLNVAQLKEIREKAEKFTFQTEVNRMMKLIINSLYRNKEIFLRELISNASDAIDKIRLLALSNSKQLESNPELHIRIKADKENKALHIMDSGIGMTHQDLINNLGTIAKSGTADFLAKMQDPSKSEGQDMNDMIGQFGVGFYSAFLVADRVVVTTKHNDDKQYIWESDANSFSITEDPRGDTLKRGSVISLYLKEEAQDFLEEDTVRELIRKYSQFINFPIRMWSSKTVEEEVPVEEEAKPEKTEDDVEDEDAKVEEADDEKPKTKKVSKTTWDWTLINDSKPIWTRKPAEVTEEEYTNFYKSLTKDSSEPLSQTHFIAEGEVTFKSLLYVPKVQPSESFNRYGTKSDNIKLYVRRVFITDEFNDMMPNYLSFIRGVVDSDDLPLNVSRETLQQHKLIKVIKKKLVRKVLDMLKKIDKDAYEKFWKEFSTNIKLGVMEDPSNRSRLAKLLRFQTSNGKGVTSLAEYKERMKAKQEHIYYIAGANRAEVEKSPFVERLLTKGYEVLYLVEAVDEYCISALPEFDGKKFQNVAKEGFQLNESEKSKKNFESLKSTFEPLVKWLNDVALKDQISKAQVSERLSNSPCALVAGVFGWTGNMERLAMSNAHQKSDDPQRTYYLNQKKALEINPRHPLIRELLRRVEADEADDTAKDMAVMMFRTATLRSGYMLQETAQFADSIEQMMRQTLGVSQNEQVEFDEDEEDDAEETTPESQESANADDEEEDQQHDEL</sequence>
<dbReference type="NCBIfam" id="NF003555">
    <property type="entry name" value="PRK05218.1"/>
    <property type="match status" value="1"/>
</dbReference>
<feature type="region of interest" description="Disordered" evidence="12">
    <location>
        <begin position="288"/>
        <end position="321"/>
    </location>
</feature>
<evidence type="ECO:0000256" key="4">
    <source>
        <dbReference type="ARBA" id="ARBA00022729"/>
    </source>
</evidence>
<dbReference type="PANTHER" id="PTHR11528">
    <property type="entry name" value="HEAT SHOCK PROTEIN 90 FAMILY MEMBER"/>
    <property type="match status" value="1"/>
</dbReference>
<dbReference type="InterPro" id="IPR019805">
    <property type="entry name" value="Heat_shock_protein_90_CS"/>
</dbReference>
<dbReference type="Gene3D" id="3.40.50.11260">
    <property type="match status" value="1"/>
</dbReference>
<dbReference type="GO" id="GO:0016887">
    <property type="term" value="F:ATP hydrolysis activity"/>
    <property type="evidence" value="ECO:0007669"/>
    <property type="project" value="InterPro"/>
</dbReference>
<evidence type="ECO:0000259" key="14">
    <source>
        <dbReference type="SMART" id="SM00387"/>
    </source>
</evidence>
<evidence type="ECO:0000256" key="12">
    <source>
        <dbReference type="SAM" id="MobiDB-lite"/>
    </source>
</evidence>
<reference evidence="16" key="1">
    <citation type="journal article" date="2021" name="Elife">
        <title>Highly contiguous assemblies of 101 drosophilid genomes.</title>
        <authorList>
            <person name="Kim B.Y."/>
            <person name="Wang J.R."/>
            <person name="Miller D.E."/>
            <person name="Barmina O."/>
            <person name="Delaney E."/>
            <person name="Thompson A."/>
            <person name="Comeault A.A."/>
            <person name="Peede D."/>
            <person name="D'Agostino E.R."/>
            <person name="Pelaez J."/>
            <person name="Aguilar J.M."/>
            <person name="Haji D."/>
            <person name="Matsunaga T."/>
            <person name="Armstrong E.E."/>
            <person name="Zych M."/>
            <person name="Ogawa Y."/>
            <person name="Stamenkovic-Radak M."/>
            <person name="Jelic M."/>
            <person name="Veselinovic M.S."/>
            <person name="Tanaskovic M."/>
            <person name="Eric P."/>
            <person name="Gao J.J."/>
            <person name="Katoh T.K."/>
            <person name="Toda M.J."/>
            <person name="Watabe H."/>
            <person name="Watada M."/>
            <person name="Davis J.S."/>
            <person name="Moyle L.C."/>
            <person name="Manoli G."/>
            <person name="Bertolini E."/>
            <person name="Kostal V."/>
            <person name="Hawley R.S."/>
            <person name="Takahashi A."/>
            <person name="Jones C.D."/>
            <person name="Price D.K."/>
            <person name="Whiteman N."/>
            <person name="Kopp A."/>
            <person name="Matute D.R."/>
            <person name="Petrov D.A."/>
        </authorList>
    </citation>
    <scope>NUCLEOTIDE SEQUENCE [LARGE SCALE GENOMIC DNA]</scope>
</reference>
<dbReference type="InterPro" id="IPR003594">
    <property type="entry name" value="HATPase_dom"/>
</dbReference>
<feature type="domain" description="Histidine kinase/HSP90-like ATPase" evidence="14">
    <location>
        <begin position="95"/>
        <end position="255"/>
    </location>
</feature>
<feature type="binding site" evidence="11">
    <location>
        <position position="167"/>
    </location>
    <ligand>
        <name>ATP</name>
        <dbReference type="ChEBI" id="CHEBI:30616"/>
    </ligand>
</feature>
<keyword evidence="5 11" id="KW-0547">Nucleotide-binding</keyword>
<dbReference type="OrthoDB" id="5426351at2759"/>
<dbReference type="PRINTS" id="PR00775">
    <property type="entry name" value="HEATSHOCK90"/>
</dbReference>
<feature type="binding site" evidence="11">
    <location>
        <position position="447"/>
    </location>
    <ligand>
        <name>ATP</name>
        <dbReference type="ChEBI" id="CHEBI:30616"/>
    </ligand>
</feature>
<feature type="region of interest" description="Disordered" evidence="12">
    <location>
        <begin position="745"/>
        <end position="787"/>
    </location>
</feature>
<dbReference type="GeneID" id="108047435"/>
<feature type="signal peptide" evidence="13">
    <location>
        <begin position="1"/>
        <end position="20"/>
    </location>
</feature>
<keyword evidence="4 13" id="KW-0732">Signal</keyword>
<comment type="similarity">
    <text evidence="2">Belongs to the heat shock protein 90 family.</text>
</comment>
<dbReference type="SUPFAM" id="SSF55874">
    <property type="entry name" value="ATPase domain of HSP90 chaperone/DNA topoisomerase II/histidine kinase"/>
    <property type="match status" value="1"/>
</dbReference>
<dbReference type="SUPFAM" id="SSF110942">
    <property type="entry name" value="HSP90 C-terminal domain"/>
    <property type="match status" value="1"/>
</dbReference>
<reference evidence="15" key="3">
    <citation type="submission" date="2025-05" db="UniProtKB">
        <authorList>
            <consortium name="EnsemblMetazoa"/>
        </authorList>
    </citation>
    <scope>IDENTIFICATION</scope>
</reference>
<proteinExistence type="inferred from homology"/>
<dbReference type="InterPro" id="IPR020568">
    <property type="entry name" value="Ribosomal_Su5_D2-typ_SF"/>
</dbReference>
<dbReference type="Proteomes" id="UP001652680">
    <property type="component" value="Unassembled WGS sequence"/>
</dbReference>
<evidence type="ECO:0000256" key="9">
    <source>
        <dbReference type="ARBA" id="ARBA00023186"/>
    </source>
</evidence>
<dbReference type="Gene3D" id="3.30.230.80">
    <property type="match status" value="1"/>
</dbReference>
<keyword evidence="6" id="KW-0256">Endoplasmic reticulum</keyword>
<dbReference type="EnsemblMetazoa" id="XM_017127610.2">
    <property type="protein sequence ID" value="XP_016983099.1"/>
    <property type="gene ID" value="LOC108047435"/>
</dbReference>
<feature type="binding site" evidence="11">
    <location>
        <position position="153"/>
    </location>
    <ligand>
        <name>ATP</name>
        <dbReference type="ChEBI" id="CHEBI:30616"/>
    </ligand>
</feature>
<dbReference type="GO" id="GO:0051082">
    <property type="term" value="F:unfolded protein binding"/>
    <property type="evidence" value="ECO:0007669"/>
    <property type="project" value="InterPro"/>
</dbReference>
<evidence type="ECO:0000256" key="6">
    <source>
        <dbReference type="ARBA" id="ARBA00022824"/>
    </source>
</evidence>
<evidence type="ECO:0000313" key="17">
    <source>
        <dbReference type="RefSeq" id="XP_016983099.1"/>
    </source>
</evidence>
<comment type="subcellular location">
    <subcellularLocation>
        <location evidence="1">Endoplasmic reticulum lumen</location>
    </subcellularLocation>
</comment>
<feature type="compositionally biased region" description="Acidic residues" evidence="12">
    <location>
        <begin position="774"/>
        <end position="787"/>
    </location>
</feature>
<dbReference type="PROSITE" id="PS00298">
    <property type="entry name" value="HSP90"/>
    <property type="match status" value="1"/>
</dbReference>
<dbReference type="CDD" id="cd16927">
    <property type="entry name" value="HATPase_Hsp90-like"/>
    <property type="match status" value="1"/>
</dbReference>
<dbReference type="InterPro" id="IPR020575">
    <property type="entry name" value="Hsp90_N"/>
</dbReference>
<dbReference type="AlphaFoldDB" id="A0A6P4F269"/>
<dbReference type="RefSeq" id="XP_016983099.1">
    <property type="nucleotide sequence ID" value="XM_017127610.1"/>
</dbReference>
<organism evidence="17">
    <name type="scientific">Drosophila rhopaloa</name>
    <name type="common">Fruit fly</name>
    <dbReference type="NCBI Taxonomy" id="1041015"/>
    <lineage>
        <taxon>Eukaryota</taxon>
        <taxon>Metazoa</taxon>
        <taxon>Ecdysozoa</taxon>
        <taxon>Arthropoda</taxon>
        <taxon>Hexapoda</taxon>
        <taxon>Insecta</taxon>
        <taxon>Pterygota</taxon>
        <taxon>Neoptera</taxon>
        <taxon>Endopterygota</taxon>
        <taxon>Diptera</taxon>
        <taxon>Brachycera</taxon>
        <taxon>Muscomorpha</taxon>
        <taxon>Ephydroidea</taxon>
        <taxon>Drosophilidae</taxon>
        <taxon>Drosophila</taxon>
        <taxon>Sophophora</taxon>
    </lineage>
</organism>
<gene>
    <name evidence="17" type="primary">LOC108047435</name>
    <name evidence="15" type="synonym">108047435</name>
</gene>
<evidence type="ECO:0000313" key="16">
    <source>
        <dbReference type="Proteomes" id="UP001652680"/>
    </source>
</evidence>
<accession>A0A6P4F269</accession>
<evidence type="ECO:0000256" key="2">
    <source>
        <dbReference type="ARBA" id="ARBA00008239"/>
    </source>
</evidence>
<dbReference type="Pfam" id="PF00183">
    <property type="entry name" value="HSP90"/>
    <property type="match status" value="1"/>
</dbReference>
<feature type="binding site" evidence="11">
    <location>
        <begin position="194"/>
        <end position="199"/>
    </location>
    <ligand>
        <name>ATP</name>
        <dbReference type="ChEBI" id="CHEBI:30616"/>
    </ligand>
</feature>
<feature type="compositionally biased region" description="Acidic residues" evidence="12">
    <location>
        <begin position="752"/>
        <end position="766"/>
    </location>
</feature>
<feature type="binding site" evidence="11">
    <location>
        <position position="161"/>
    </location>
    <ligand>
        <name>ATP</name>
        <dbReference type="ChEBI" id="CHEBI:30616"/>
    </ligand>
</feature>
<protein>
    <recommendedName>
        <fullName evidence="3">Heat shock protein 83</fullName>
    </recommendedName>
    <alternativeName>
        <fullName evidence="10">HSP 82</fullName>
    </alternativeName>
</protein>
<dbReference type="GO" id="GO:0140662">
    <property type="term" value="F:ATP-dependent protein folding chaperone"/>
    <property type="evidence" value="ECO:0007669"/>
    <property type="project" value="InterPro"/>
</dbReference>
<evidence type="ECO:0000256" key="13">
    <source>
        <dbReference type="SAM" id="SignalP"/>
    </source>
</evidence>
<keyword evidence="9" id="KW-0143">Chaperone</keyword>
<dbReference type="FunFam" id="3.30.230.80:FF:000003">
    <property type="entry name" value="endoplasmin isoform X1"/>
    <property type="match status" value="1"/>
</dbReference>
<dbReference type="SMART" id="SM00387">
    <property type="entry name" value="HATPase_c"/>
    <property type="match status" value="1"/>
</dbReference>
<name>A0A6P4F269_DRORH</name>
<dbReference type="FunFam" id="3.30.565.10:FF:000005">
    <property type="entry name" value="Heat shock protein 90"/>
    <property type="match status" value="1"/>
</dbReference>
<dbReference type="CTD" id="43354"/>
<dbReference type="GO" id="GO:0005788">
    <property type="term" value="C:endoplasmic reticulum lumen"/>
    <property type="evidence" value="ECO:0007669"/>
    <property type="project" value="UniProtKB-SubCell"/>
</dbReference>
<reference evidence="17" key="2">
    <citation type="submission" date="2025-04" db="UniProtKB">
        <authorList>
            <consortium name="RefSeq"/>
        </authorList>
    </citation>
    <scope>IDENTIFICATION</scope>
</reference>
<dbReference type="PIRSF" id="PIRSF002583">
    <property type="entry name" value="Hsp90"/>
    <property type="match status" value="1"/>
</dbReference>
<keyword evidence="8" id="KW-0325">Glycoprotein</keyword>
<dbReference type="InterPro" id="IPR037196">
    <property type="entry name" value="HSP90_C"/>
</dbReference>
<dbReference type="HAMAP" id="MF_00505">
    <property type="entry name" value="HSP90"/>
    <property type="match status" value="1"/>
</dbReference>
<keyword evidence="7 11" id="KW-0067">ATP-binding</keyword>
<feature type="binding site" evidence="11">
    <location>
        <position position="148"/>
    </location>
    <ligand>
        <name>ATP</name>
        <dbReference type="ChEBI" id="CHEBI:30616"/>
    </ligand>
</feature>
<feature type="binding site" evidence="11">
    <location>
        <begin position="168"/>
        <end position="169"/>
    </location>
    <ligand>
        <name>ATP</name>
        <dbReference type="ChEBI" id="CHEBI:30616"/>
    </ligand>
</feature>
<dbReference type="Pfam" id="PF13589">
    <property type="entry name" value="HATPase_c_3"/>
    <property type="match status" value="1"/>
</dbReference>
<dbReference type="Gene3D" id="1.20.120.790">
    <property type="entry name" value="Heat shock protein 90, C-terminal domain"/>
    <property type="match status" value="1"/>
</dbReference>